<dbReference type="Pfam" id="PF12928">
    <property type="entry name" value="tRNA_int_end_N2"/>
    <property type="match status" value="1"/>
</dbReference>
<accession>A0A9R0QYG0</accession>
<dbReference type="EMBL" id="LT934112">
    <property type="protein sequence ID" value="VAH19817.1"/>
    <property type="molecule type" value="Genomic_DNA"/>
</dbReference>
<evidence type="ECO:0000256" key="3">
    <source>
        <dbReference type="SAM" id="MobiDB-lite"/>
    </source>
</evidence>
<sequence>MAAVARGQRRRSRAPGAASAAAAEDDGEEQHLNPFLSDAAPSSSRVQFRNVASRARWVEEAGAAEVLDNKGKLWLTTGIARGGKLYYNVEEIGFLAERGALVLLDDKDETVGMEEIYGKIARGSYGCSWDAFQAYRHLKLLGYIVGRYDVPWTMKQIRSGDITNSPDSMDGTSQNFGKANGACNDITKLLKGMLIDGMYPTFKVHLPNSKFKKSSPGVPSFLVCLLR</sequence>
<dbReference type="GO" id="GO:0000379">
    <property type="term" value="P:tRNA-type intron splice site recognition and cleavage"/>
    <property type="evidence" value="ECO:0007669"/>
    <property type="project" value="TreeGrafter"/>
</dbReference>
<gene>
    <name evidence="5" type="ORF">TRITD_1Bv1G160760</name>
</gene>
<evidence type="ECO:0000259" key="4">
    <source>
        <dbReference type="Pfam" id="PF12928"/>
    </source>
</evidence>
<dbReference type="OMA" id="CHIAQDR"/>
<dbReference type="InterPro" id="IPR024336">
    <property type="entry name" value="tRNA_splic_suSen54_N"/>
</dbReference>
<protein>
    <recommendedName>
        <fullName evidence="4">tRNA-splicing endonuclease subunit Sen54 N-terminal domain-containing protein</fullName>
    </recommendedName>
</protein>
<comment type="similarity">
    <text evidence="1">Belongs to the SEN54 family.</text>
</comment>
<dbReference type="PANTHER" id="PTHR21027">
    <property type="entry name" value="TRNA-SPLICING ENDONUCLEASE SUBUNIT SEN54"/>
    <property type="match status" value="1"/>
</dbReference>
<dbReference type="Proteomes" id="UP000324705">
    <property type="component" value="Chromosome 1B"/>
</dbReference>
<evidence type="ECO:0000256" key="2">
    <source>
        <dbReference type="ARBA" id="ARBA00022694"/>
    </source>
</evidence>
<evidence type="ECO:0000313" key="6">
    <source>
        <dbReference type="Proteomes" id="UP000324705"/>
    </source>
</evidence>
<evidence type="ECO:0000313" key="5">
    <source>
        <dbReference type="EMBL" id="VAH19817.1"/>
    </source>
</evidence>
<keyword evidence="6" id="KW-1185">Reference proteome</keyword>
<feature type="region of interest" description="Disordered" evidence="3">
    <location>
        <begin position="1"/>
        <end position="40"/>
    </location>
</feature>
<reference evidence="5 6" key="1">
    <citation type="submission" date="2017-09" db="EMBL/GenBank/DDBJ databases">
        <authorList>
            <consortium name="International Durum Wheat Genome Sequencing Consortium (IDWGSC)"/>
            <person name="Milanesi L."/>
        </authorList>
    </citation>
    <scope>NUCLEOTIDE SEQUENCE [LARGE SCALE GENOMIC DNA]</scope>
    <source>
        <strain evidence="6">cv. Svevo</strain>
    </source>
</reference>
<keyword evidence="2" id="KW-0819">tRNA processing</keyword>
<dbReference type="Gramene" id="TRITD1Bv1G160760.3">
    <property type="protein sequence ID" value="TRITD1Bv1G160760.3"/>
    <property type="gene ID" value="TRITD1Bv1G160760"/>
</dbReference>
<evidence type="ECO:0000256" key="1">
    <source>
        <dbReference type="ARBA" id="ARBA00005736"/>
    </source>
</evidence>
<proteinExistence type="inferred from homology"/>
<dbReference type="GO" id="GO:0000214">
    <property type="term" value="C:tRNA-intron endonuclease complex"/>
    <property type="evidence" value="ECO:0007669"/>
    <property type="project" value="TreeGrafter"/>
</dbReference>
<dbReference type="PANTHER" id="PTHR21027:SF1">
    <property type="entry name" value="TRNA-SPLICING ENDONUCLEASE SUBUNIT SEN54"/>
    <property type="match status" value="1"/>
</dbReference>
<name>A0A9R0QYG0_TRITD</name>
<dbReference type="AlphaFoldDB" id="A0A9R0QYG0"/>
<organism evidence="5 6">
    <name type="scientific">Triticum turgidum subsp. durum</name>
    <name type="common">Durum wheat</name>
    <name type="synonym">Triticum durum</name>
    <dbReference type="NCBI Taxonomy" id="4567"/>
    <lineage>
        <taxon>Eukaryota</taxon>
        <taxon>Viridiplantae</taxon>
        <taxon>Streptophyta</taxon>
        <taxon>Embryophyta</taxon>
        <taxon>Tracheophyta</taxon>
        <taxon>Spermatophyta</taxon>
        <taxon>Magnoliopsida</taxon>
        <taxon>Liliopsida</taxon>
        <taxon>Poales</taxon>
        <taxon>Poaceae</taxon>
        <taxon>BOP clade</taxon>
        <taxon>Pooideae</taxon>
        <taxon>Triticodae</taxon>
        <taxon>Triticeae</taxon>
        <taxon>Triticinae</taxon>
        <taxon>Triticum</taxon>
    </lineage>
</organism>
<feature type="domain" description="tRNA-splicing endonuclease subunit Sen54 N-terminal" evidence="4">
    <location>
        <begin position="42"/>
        <end position="103"/>
    </location>
</feature>
<dbReference type="InterPro" id="IPR024337">
    <property type="entry name" value="tRNA_splic_suSen54"/>
</dbReference>